<dbReference type="Proteomes" id="UP000583613">
    <property type="component" value="Unassembled WGS sequence"/>
</dbReference>
<dbReference type="SMART" id="SM00282">
    <property type="entry name" value="LamG"/>
    <property type="match status" value="1"/>
</dbReference>
<dbReference type="SUPFAM" id="SSF57196">
    <property type="entry name" value="EGF/Laminin"/>
    <property type="match status" value="3"/>
</dbReference>
<dbReference type="InterPro" id="IPR001881">
    <property type="entry name" value="EGF-like_Ca-bd_dom"/>
</dbReference>
<feature type="domain" description="Laminin G" evidence="5">
    <location>
        <begin position="1"/>
        <end position="84"/>
    </location>
</feature>
<feature type="domain" description="EGF-like" evidence="6">
    <location>
        <begin position="117"/>
        <end position="153"/>
    </location>
</feature>
<feature type="domain" description="EGF-like" evidence="6">
    <location>
        <begin position="355"/>
        <end position="391"/>
    </location>
</feature>
<protein>
    <submittedName>
        <fullName evidence="7">EYS protein</fullName>
    </submittedName>
</protein>
<keyword evidence="1 4" id="KW-0245">EGF-like domain</keyword>
<evidence type="ECO:0000259" key="6">
    <source>
        <dbReference type="PROSITE" id="PS50026"/>
    </source>
</evidence>
<evidence type="ECO:0000313" key="7">
    <source>
        <dbReference type="EMBL" id="NXF91168.1"/>
    </source>
</evidence>
<feature type="non-terminal residue" evidence="7">
    <location>
        <position position="436"/>
    </location>
</feature>
<dbReference type="SUPFAM" id="SSF49899">
    <property type="entry name" value="Concanavalin A-like lectins/glucanases"/>
    <property type="match status" value="2"/>
</dbReference>
<dbReference type="Gene3D" id="2.60.120.200">
    <property type="match status" value="2"/>
</dbReference>
<feature type="disulfide bond" evidence="4">
    <location>
        <begin position="143"/>
        <end position="152"/>
    </location>
</feature>
<evidence type="ECO:0000259" key="5">
    <source>
        <dbReference type="PROSITE" id="PS50025"/>
    </source>
</evidence>
<dbReference type="PROSITE" id="PS01186">
    <property type="entry name" value="EGF_2"/>
    <property type="match status" value="1"/>
</dbReference>
<dbReference type="GO" id="GO:0005509">
    <property type="term" value="F:calcium ion binding"/>
    <property type="evidence" value="ECO:0007669"/>
    <property type="project" value="InterPro"/>
</dbReference>
<keyword evidence="2" id="KW-0677">Repeat</keyword>
<dbReference type="FunFam" id="2.60.120.200:FF:000210">
    <property type="entry name" value="Protein eyes shut homolog"/>
    <property type="match status" value="1"/>
</dbReference>
<evidence type="ECO:0000256" key="3">
    <source>
        <dbReference type="ARBA" id="ARBA00023157"/>
    </source>
</evidence>
<dbReference type="Pfam" id="PF02210">
    <property type="entry name" value="Laminin_G_2"/>
    <property type="match status" value="1"/>
</dbReference>
<proteinExistence type="predicted"/>
<comment type="caution">
    <text evidence="4">Lacks conserved residue(s) required for the propagation of feature annotation.</text>
</comment>
<sequence length="436" mass="46464">VEVAAGGIPPVQHKLSLPYQAPQVTFGSLFLGGVPAPAGVQECAGGIQGFKGCIRDFQVNSQELFLIDEALGGRNVENCNVPVCDYQPCRNGGTCTSNAENWFCECPKLYSGKLCQFATCAGNPCGHGATCVPKSRRDAVCLCPYGRTGILCTDAVSISQPSFSGTDAFGYTSFLAYSTIPNISSSHEFLLKFQLANHHSALQDNLIFFTGQKGQGLSGDDFLELGLRRGRVVYSYNLGSGTATITSEPLDLALDLHVVQLGRHLQEGWLKVDEQQNRSTTAPGRLVGLNVFSQFYLGGYGEYTPELLPKGLRFQNSFEGCIFDVQVRSSAQQQFRQPGAPSGQPSAGRSVGQCRDSPCSLIGCRNGGECRASGATVYCDCLPGWKGAFCTEAVSVCDPEHDPPHLCKQGGTCVPLPSGYTCHCPLGTAGAYCEQG</sequence>
<dbReference type="OrthoDB" id="5983569at2759"/>
<accession>A0A7K8XL17</accession>
<dbReference type="GO" id="GO:0016020">
    <property type="term" value="C:membrane"/>
    <property type="evidence" value="ECO:0007669"/>
    <property type="project" value="UniProtKB-SubCell"/>
</dbReference>
<dbReference type="SMART" id="SM00179">
    <property type="entry name" value="EGF_CA"/>
    <property type="match status" value="2"/>
</dbReference>
<feature type="domain" description="EGF-like" evidence="6">
    <location>
        <begin position="393"/>
        <end position="434"/>
    </location>
</feature>
<dbReference type="PANTHER" id="PTHR15036:SF85">
    <property type="entry name" value="SP2353, ISOFORM A"/>
    <property type="match status" value="1"/>
</dbReference>
<feature type="disulfide bond" evidence="4">
    <location>
        <begin position="381"/>
        <end position="390"/>
    </location>
</feature>
<feature type="domain" description="Laminin G" evidence="5">
    <location>
        <begin position="164"/>
        <end position="354"/>
    </location>
</feature>
<dbReference type="Gene3D" id="2.10.25.10">
    <property type="entry name" value="Laminin"/>
    <property type="match status" value="4"/>
</dbReference>
<organism evidence="7 8">
    <name type="scientific">Eubucco bourcierii</name>
    <name type="common">red-headed barbet</name>
    <dbReference type="NCBI Taxonomy" id="91767"/>
    <lineage>
        <taxon>Eukaryota</taxon>
        <taxon>Metazoa</taxon>
        <taxon>Chordata</taxon>
        <taxon>Craniata</taxon>
        <taxon>Vertebrata</taxon>
        <taxon>Euteleostomi</taxon>
        <taxon>Archelosauria</taxon>
        <taxon>Archosauria</taxon>
        <taxon>Dinosauria</taxon>
        <taxon>Saurischia</taxon>
        <taxon>Theropoda</taxon>
        <taxon>Coelurosauria</taxon>
        <taxon>Aves</taxon>
        <taxon>Neognathae</taxon>
        <taxon>Neoaves</taxon>
        <taxon>Telluraves</taxon>
        <taxon>Coraciimorphae</taxon>
        <taxon>Piciformes</taxon>
        <taxon>Ramphastidae</taxon>
        <taxon>Eubucco</taxon>
    </lineage>
</organism>
<feature type="disulfide bond" evidence="4">
    <location>
        <begin position="106"/>
        <end position="115"/>
    </location>
</feature>
<name>A0A7K8XL17_9PICI</name>
<dbReference type="FunFam" id="2.10.25.10:FF:000591">
    <property type="entry name" value="Protein eyes shut homolog"/>
    <property type="match status" value="1"/>
</dbReference>
<dbReference type="InterPro" id="IPR050372">
    <property type="entry name" value="Neurexin-related_CASP"/>
</dbReference>
<dbReference type="Pfam" id="PF12661">
    <property type="entry name" value="hEGF"/>
    <property type="match status" value="1"/>
</dbReference>
<feature type="disulfide bond" evidence="4">
    <location>
        <begin position="424"/>
        <end position="433"/>
    </location>
</feature>
<keyword evidence="8" id="KW-1185">Reference proteome</keyword>
<evidence type="ECO:0000313" key="8">
    <source>
        <dbReference type="Proteomes" id="UP000583613"/>
    </source>
</evidence>
<dbReference type="Pfam" id="PF00008">
    <property type="entry name" value="EGF"/>
    <property type="match status" value="3"/>
</dbReference>
<keyword evidence="3 4" id="KW-1015">Disulfide bond</keyword>
<dbReference type="InterPro" id="IPR001791">
    <property type="entry name" value="Laminin_G"/>
</dbReference>
<feature type="domain" description="EGF-like" evidence="6">
    <location>
        <begin position="80"/>
        <end position="116"/>
    </location>
</feature>
<dbReference type="PROSITE" id="PS00022">
    <property type="entry name" value="EGF_1"/>
    <property type="match status" value="4"/>
</dbReference>
<dbReference type="InterPro" id="IPR013320">
    <property type="entry name" value="ConA-like_dom_sf"/>
</dbReference>
<gene>
    <name evidence="7" type="primary">Eys_1</name>
    <name evidence="7" type="ORF">EUBBOU_R06546</name>
</gene>
<evidence type="ECO:0000256" key="2">
    <source>
        <dbReference type="ARBA" id="ARBA00022737"/>
    </source>
</evidence>
<dbReference type="PANTHER" id="PTHR15036">
    <property type="entry name" value="PIKACHURIN-LIKE PROTEIN"/>
    <property type="match status" value="1"/>
</dbReference>
<dbReference type="PROSITE" id="PS50026">
    <property type="entry name" value="EGF_3"/>
    <property type="match status" value="4"/>
</dbReference>
<feature type="non-terminal residue" evidence="7">
    <location>
        <position position="1"/>
    </location>
</feature>
<evidence type="ECO:0000256" key="1">
    <source>
        <dbReference type="ARBA" id="ARBA00022536"/>
    </source>
</evidence>
<dbReference type="AlphaFoldDB" id="A0A7K8XL17"/>
<comment type="caution">
    <text evidence="7">The sequence shown here is derived from an EMBL/GenBank/DDBJ whole genome shotgun (WGS) entry which is preliminary data.</text>
</comment>
<evidence type="ECO:0000256" key="4">
    <source>
        <dbReference type="PROSITE-ProRule" id="PRU00076"/>
    </source>
</evidence>
<reference evidence="7 8" key="1">
    <citation type="submission" date="2019-09" db="EMBL/GenBank/DDBJ databases">
        <title>Bird 10,000 Genomes (B10K) Project - Family phase.</title>
        <authorList>
            <person name="Zhang G."/>
        </authorList>
    </citation>
    <scope>NUCLEOTIDE SEQUENCE [LARGE SCALE GENOMIC DNA]</scope>
    <source>
        <strain evidence="7">B10K-DU-001-04</strain>
        <tissue evidence="7">Muscle</tissue>
    </source>
</reference>
<dbReference type="PROSITE" id="PS50025">
    <property type="entry name" value="LAM_G_DOMAIN"/>
    <property type="match status" value="2"/>
</dbReference>
<dbReference type="CDD" id="cd00110">
    <property type="entry name" value="LamG"/>
    <property type="match status" value="1"/>
</dbReference>
<dbReference type="SMART" id="SM00181">
    <property type="entry name" value="EGF"/>
    <property type="match status" value="4"/>
</dbReference>
<dbReference type="GO" id="GO:0005604">
    <property type="term" value="C:basement membrane"/>
    <property type="evidence" value="ECO:0007669"/>
    <property type="project" value="UniProtKB-ARBA"/>
</dbReference>
<dbReference type="InterPro" id="IPR013032">
    <property type="entry name" value="EGF-like_CS"/>
</dbReference>
<dbReference type="CDD" id="cd00054">
    <property type="entry name" value="EGF_CA"/>
    <property type="match status" value="2"/>
</dbReference>
<dbReference type="EMBL" id="VWZE01012323">
    <property type="protein sequence ID" value="NXF91168.1"/>
    <property type="molecule type" value="Genomic_DNA"/>
</dbReference>
<dbReference type="InterPro" id="IPR000742">
    <property type="entry name" value="EGF"/>
</dbReference>